<dbReference type="RefSeq" id="WP_048931075.1">
    <property type="nucleotide sequence ID" value="NZ_KQ235885.1"/>
</dbReference>
<dbReference type="InterPro" id="IPR036390">
    <property type="entry name" value="WH_DNA-bd_sf"/>
</dbReference>
<feature type="domain" description="Cyclic nucleotide-binding" evidence="1">
    <location>
        <begin position="30"/>
        <end position="122"/>
    </location>
</feature>
<gene>
    <name evidence="2" type="ORF">HMPREF9470_05189</name>
</gene>
<dbReference type="InterPro" id="IPR000595">
    <property type="entry name" value="cNMP-bd_dom"/>
</dbReference>
<dbReference type="SUPFAM" id="SSF46785">
    <property type="entry name" value="Winged helix' DNA-binding domain"/>
    <property type="match status" value="1"/>
</dbReference>
<dbReference type="InterPro" id="IPR014710">
    <property type="entry name" value="RmlC-like_jellyroll"/>
</dbReference>
<evidence type="ECO:0000313" key="3">
    <source>
        <dbReference type="Proteomes" id="UP000037392"/>
    </source>
</evidence>
<dbReference type="Gene3D" id="2.60.120.10">
    <property type="entry name" value="Jelly Rolls"/>
    <property type="match status" value="1"/>
</dbReference>
<dbReference type="EMBL" id="ADLK01000047">
    <property type="protein sequence ID" value="KMW13017.1"/>
    <property type="molecule type" value="Genomic_DNA"/>
</dbReference>
<name>A0A0J9BJ76_9FIRM</name>
<dbReference type="AlphaFoldDB" id="A0A0J9BJ76"/>
<dbReference type="Proteomes" id="UP000037392">
    <property type="component" value="Unassembled WGS sequence"/>
</dbReference>
<comment type="caution">
    <text evidence="2">The sequence shown here is derived from an EMBL/GenBank/DDBJ whole genome shotgun (WGS) entry which is preliminary data.</text>
</comment>
<proteinExistence type="predicted"/>
<dbReference type="CDD" id="cd00038">
    <property type="entry name" value="CAP_ED"/>
    <property type="match status" value="1"/>
</dbReference>
<protein>
    <recommendedName>
        <fullName evidence="1">Cyclic nucleotide-binding domain-containing protein</fullName>
    </recommendedName>
</protein>
<sequence>MKWDNILSACRKYECFPSVERLFSACPILIRNYLTLSSFPAGQLLIEAGSPCGTVYILVSGRLQAIEEKAGEVPYSFFDIVPFDIVGDYELFSEDTESFVTVQAREPSVCLTIPARFYLQWISADSVALFFRTRLLMKKLSLQLNSSRRYLLMSYEERCTYVICQEAGKVSPVDGIFRLKLNREFLATKTGCSLRTIHRLLKEMEHKDMLALSGGKILLTSTQLENMMNGLDPYS</sequence>
<dbReference type="GeneID" id="93164975"/>
<dbReference type="Gene3D" id="1.10.10.10">
    <property type="entry name" value="Winged helix-like DNA-binding domain superfamily/Winged helix DNA-binding domain"/>
    <property type="match status" value="1"/>
</dbReference>
<dbReference type="PATRIC" id="fig|742734.4.peg.5550"/>
<evidence type="ECO:0000313" key="2">
    <source>
        <dbReference type="EMBL" id="KMW13017.1"/>
    </source>
</evidence>
<reference evidence="2 3" key="1">
    <citation type="submission" date="2011-04" db="EMBL/GenBank/DDBJ databases">
        <title>The Genome Sequence of Clostridium citroniae WAL-19142.</title>
        <authorList>
            <consortium name="The Broad Institute Genome Sequencing Platform"/>
            <person name="Earl A."/>
            <person name="Ward D."/>
            <person name="Feldgarden M."/>
            <person name="Gevers D."/>
            <person name="Warren Y.A."/>
            <person name="Tyrrell K.L."/>
            <person name="Citron D.M."/>
            <person name="Goldstein E.J."/>
            <person name="Daigneault M."/>
            <person name="Allen-Vercoe E."/>
            <person name="Young S.K."/>
            <person name="Zeng Q."/>
            <person name="Gargeya S."/>
            <person name="Fitzgerald M."/>
            <person name="Haas B."/>
            <person name="Abouelleil A."/>
            <person name="Alvarado L."/>
            <person name="Arachchi H.M."/>
            <person name="Berlin A."/>
            <person name="Brown A."/>
            <person name="Chapman S.B."/>
            <person name="Chen Z."/>
            <person name="Dunbar C."/>
            <person name="Freedman E."/>
            <person name="Gearin G."/>
            <person name="Gellesch M."/>
            <person name="Goldberg J."/>
            <person name="Griggs A."/>
            <person name="Gujja S."/>
            <person name="Heilman E.R."/>
            <person name="Heiman D."/>
            <person name="Howarth C."/>
            <person name="Larson L."/>
            <person name="Lui A."/>
            <person name="MacDonald P.J."/>
            <person name="Mehta T."/>
            <person name="Montmayeur A."/>
            <person name="Murphy C."/>
            <person name="Neiman D."/>
            <person name="Pearson M."/>
            <person name="Priest M."/>
            <person name="Roberts A."/>
            <person name="Saif S."/>
            <person name="Shea T."/>
            <person name="Shenoy N."/>
            <person name="Sisk P."/>
            <person name="Stolte C."/>
            <person name="Sykes S."/>
            <person name="White J."/>
            <person name="Yandava C."/>
            <person name="Wortman J."/>
            <person name="Nusbaum C."/>
            <person name="Birren B."/>
        </authorList>
    </citation>
    <scope>NUCLEOTIDE SEQUENCE [LARGE SCALE GENOMIC DNA]</scope>
    <source>
        <strain evidence="2 3">WAL-19142</strain>
    </source>
</reference>
<organism evidence="2 3">
    <name type="scientific">[Clostridium] citroniae WAL-19142</name>
    <dbReference type="NCBI Taxonomy" id="742734"/>
    <lineage>
        <taxon>Bacteria</taxon>
        <taxon>Bacillati</taxon>
        <taxon>Bacillota</taxon>
        <taxon>Clostridia</taxon>
        <taxon>Lachnospirales</taxon>
        <taxon>Lachnospiraceae</taxon>
        <taxon>Enterocloster</taxon>
    </lineage>
</organism>
<dbReference type="OrthoDB" id="3194797at2"/>
<dbReference type="SUPFAM" id="SSF51206">
    <property type="entry name" value="cAMP-binding domain-like"/>
    <property type="match status" value="1"/>
</dbReference>
<dbReference type="PROSITE" id="PS50042">
    <property type="entry name" value="CNMP_BINDING_3"/>
    <property type="match status" value="1"/>
</dbReference>
<accession>A0A0J9BJ76</accession>
<dbReference type="Pfam" id="PF00027">
    <property type="entry name" value="cNMP_binding"/>
    <property type="match status" value="1"/>
</dbReference>
<dbReference type="InterPro" id="IPR036388">
    <property type="entry name" value="WH-like_DNA-bd_sf"/>
</dbReference>
<evidence type="ECO:0000259" key="1">
    <source>
        <dbReference type="PROSITE" id="PS50042"/>
    </source>
</evidence>
<dbReference type="InterPro" id="IPR018490">
    <property type="entry name" value="cNMP-bd_dom_sf"/>
</dbReference>